<evidence type="ECO:0000313" key="4">
    <source>
        <dbReference type="EMBL" id="GBM86497.1"/>
    </source>
</evidence>
<dbReference type="EMBL" id="BGPR01109611">
    <property type="protein sequence ID" value="GBM86489.1"/>
    <property type="molecule type" value="Genomic_DNA"/>
</dbReference>
<name>A0A4Y2J963_ARAVE</name>
<accession>A0A4Y2J963</accession>
<comment type="caution">
    <text evidence="2">The sequence shown here is derived from an EMBL/GenBank/DDBJ whole genome shotgun (WGS) entry which is preliminary data.</text>
</comment>
<dbReference type="EMBL" id="BGPR01109605">
    <property type="protein sequence ID" value="GBM86466.1"/>
    <property type="molecule type" value="Genomic_DNA"/>
</dbReference>
<keyword evidence="5" id="KW-1185">Reference proteome</keyword>
<dbReference type="AlphaFoldDB" id="A0A4Y2J963"/>
<sequence length="116" mass="13440">MGGKKHCWDKWDGVQMNCRLQTGCYKVQSDSLNRPFTSLPKWNFWNTGRKKQSTVLKTDGNCHSGMTKLKFQRTQNPTFHAPIPIWGLDKTVAAHQRICPRDEARKSEIRHVGEEK</sequence>
<proteinExistence type="predicted"/>
<reference evidence="2 5" key="1">
    <citation type="journal article" date="2019" name="Sci. Rep.">
        <title>Orb-weaving spider Araneus ventricosus genome elucidates the spidroin gene catalogue.</title>
        <authorList>
            <person name="Kono N."/>
            <person name="Nakamura H."/>
            <person name="Ohtoshi R."/>
            <person name="Moran D.A.P."/>
            <person name="Shinohara A."/>
            <person name="Yoshida Y."/>
            <person name="Fujiwara M."/>
            <person name="Mori M."/>
            <person name="Tomita M."/>
            <person name="Arakawa K."/>
        </authorList>
    </citation>
    <scope>NUCLEOTIDE SEQUENCE [LARGE SCALE GENOMIC DNA]</scope>
</reference>
<dbReference type="EMBL" id="BGPR01109614">
    <property type="protein sequence ID" value="GBM86497.1"/>
    <property type="molecule type" value="Genomic_DNA"/>
</dbReference>
<evidence type="ECO:0000313" key="5">
    <source>
        <dbReference type="Proteomes" id="UP000499080"/>
    </source>
</evidence>
<dbReference type="Proteomes" id="UP000499080">
    <property type="component" value="Unassembled WGS sequence"/>
</dbReference>
<dbReference type="EMBL" id="BGPR01109607">
    <property type="protein sequence ID" value="GBM86474.1"/>
    <property type="molecule type" value="Genomic_DNA"/>
</dbReference>
<protein>
    <submittedName>
        <fullName evidence="2">Uncharacterized protein</fullName>
    </submittedName>
</protein>
<evidence type="ECO:0000313" key="1">
    <source>
        <dbReference type="EMBL" id="GBM86466.1"/>
    </source>
</evidence>
<organism evidence="2 5">
    <name type="scientific">Araneus ventricosus</name>
    <name type="common">Orbweaver spider</name>
    <name type="synonym">Epeira ventricosa</name>
    <dbReference type="NCBI Taxonomy" id="182803"/>
    <lineage>
        <taxon>Eukaryota</taxon>
        <taxon>Metazoa</taxon>
        <taxon>Ecdysozoa</taxon>
        <taxon>Arthropoda</taxon>
        <taxon>Chelicerata</taxon>
        <taxon>Arachnida</taxon>
        <taxon>Araneae</taxon>
        <taxon>Araneomorphae</taxon>
        <taxon>Entelegynae</taxon>
        <taxon>Araneoidea</taxon>
        <taxon>Araneidae</taxon>
        <taxon>Araneus</taxon>
    </lineage>
</organism>
<evidence type="ECO:0000313" key="3">
    <source>
        <dbReference type="EMBL" id="GBM86489.1"/>
    </source>
</evidence>
<evidence type="ECO:0000313" key="2">
    <source>
        <dbReference type="EMBL" id="GBM86474.1"/>
    </source>
</evidence>
<gene>
    <name evidence="4" type="ORF">AVEN_125825_1</name>
    <name evidence="1" type="ORF">AVEN_259011_1</name>
    <name evidence="2" type="ORF">AVEN_54018_1</name>
    <name evidence="3" type="ORF">AVEN_89209_1</name>
</gene>